<dbReference type="SUPFAM" id="SSF47973">
    <property type="entry name" value="Ribosomal protein S7"/>
    <property type="match status" value="1"/>
</dbReference>
<keyword evidence="3 6" id="KW-0694">RNA-binding</keyword>
<keyword evidence="4 6" id="KW-0689">Ribosomal protein</keyword>
<dbReference type="HAMAP" id="MF_00480_B">
    <property type="entry name" value="Ribosomal_uS7_B"/>
    <property type="match status" value="1"/>
</dbReference>
<keyword evidence="5 6" id="KW-0687">Ribonucleoprotein</keyword>
<dbReference type="CDD" id="cd14869">
    <property type="entry name" value="uS7_Bacteria"/>
    <property type="match status" value="1"/>
</dbReference>
<dbReference type="InterPro" id="IPR036823">
    <property type="entry name" value="Ribosomal_uS7_dom_sf"/>
</dbReference>
<keyword evidence="6" id="KW-0820">tRNA-binding</keyword>
<accession>A0A1F7UZG0</accession>
<dbReference type="GO" id="GO:0006412">
    <property type="term" value="P:translation"/>
    <property type="evidence" value="ECO:0007669"/>
    <property type="project" value="UniProtKB-UniRule"/>
</dbReference>
<sequence>MRGKQAPKRKIDPDPKYGSLLIAKFINLLMSRGKKSTARAVFYGAFDAIKAKGQDPQSVFDQAMKNVGPAMEIRPRRVGGANYQIPFPVSPDRRNLLAMRWLITAARARKGKPMAKRLLEEFEDAAKGEGAAMKKKLDVQKMAEANRAFAHFARYG</sequence>
<keyword evidence="2 6" id="KW-0699">rRNA-binding</keyword>
<evidence type="ECO:0000256" key="7">
    <source>
        <dbReference type="RuleBase" id="RU003619"/>
    </source>
</evidence>
<dbReference type="PIRSF" id="PIRSF002122">
    <property type="entry name" value="RPS7p_RPS7a_RPS5e_RPS7o"/>
    <property type="match status" value="1"/>
</dbReference>
<evidence type="ECO:0000256" key="3">
    <source>
        <dbReference type="ARBA" id="ARBA00022884"/>
    </source>
</evidence>
<evidence type="ECO:0000256" key="6">
    <source>
        <dbReference type="HAMAP-Rule" id="MF_00480"/>
    </source>
</evidence>
<dbReference type="GO" id="GO:0015935">
    <property type="term" value="C:small ribosomal subunit"/>
    <property type="evidence" value="ECO:0007669"/>
    <property type="project" value="InterPro"/>
</dbReference>
<gene>
    <name evidence="6" type="primary">rpsG</name>
    <name evidence="9" type="ORF">A3B36_03215</name>
</gene>
<dbReference type="GO" id="GO:0019843">
    <property type="term" value="F:rRNA binding"/>
    <property type="evidence" value="ECO:0007669"/>
    <property type="project" value="UniProtKB-UniRule"/>
</dbReference>
<evidence type="ECO:0000256" key="4">
    <source>
        <dbReference type="ARBA" id="ARBA00022980"/>
    </source>
</evidence>
<comment type="function">
    <text evidence="6">One of the primary rRNA binding proteins, it binds directly to 16S rRNA where it nucleates assembly of the head domain of the 30S subunit. Is located at the subunit interface close to the decoding center, probably blocks exit of the E-site tRNA.</text>
</comment>
<dbReference type="PANTHER" id="PTHR11205">
    <property type="entry name" value="RIBOSOMAL PROTEIN S7"/>
    <property type="match status" value="1"/>
</dbReference>
<dbReference type="InterPro" id="IPR023798">
    <property type="entry name" value="Ribosomal_uS7_dom"/>
</dbReference>
<evidence type="ECO:0000256" key="2">
    <source>
        <dbReference type="ARBA" id="ARBA00022730"/>
    </source>
</evidence>
<evidence type="ECO:0000256" key="5">
    <source>
        <dbReference type="ARBA" id="ARBA00023274"/>
    </source>
</evidence>
<dbReference type="GO" id="GO:0000049">
    <property type="term" value="F:tRNA binding"/>
    <property type="evidence" value="ECO:0007669"/>
    <property type="project" value="UniProtKB-UniRule"/>
</dbReference>
<proteinExistence type="inferred from homology"/>
<evidence type="ECO:0000256" key="1">
    <source>
        <dbReference type="ARBA" id="ARBA00007151"/>
    </source>
</evidence>
<dbReference type="GO" id="GO:0003735">
    <property type="term" value="F:structural constituent of ribosome"/>
    <property type="evidence" value="ECO:0007669"/>
    <property type="project" value="InterPro"/>
</dbReference>
<comment type="caution">
    <text evidence="9">The sequence shown here is derived from an EMBL/GenBank/DDBJ whole genome shotgun (WGS) entry which is preliminary data.</text>
</comment>
<dbReference type="EMBL" id="MGEM01000046">
    <property type="protein sequence ID" value="OGL83641.1"/>
    <property type="molecule type" value="Genomic_DNA"/>
</dbReference>
<reference evidence="9 10" key="1">
    <citation type="journal article" date="2016" name="Nat. Commun.">
        <title>Thousands of microbial genomes shed light on interconnected biogeochemical processes in an aquifer system.</title>
        <authorList>
            <person name="Anantharaman K."/>
            <person name="Brown C.T."/>
            <person name="Hug L.A."/>
            <person name="Sharon I."/>
            <person name="Castelle C.J."/>
            <person name="Probst A.J."/>
            <person name="Thomas B.C."/>
            <person name="Singh A."/>
            <person name="Wilkins M.J."/>
            <person name="Karaoz U."/>
            <person name="Brodie E.L."/>
            <person name="Williams K.H."/>
            <person name="Hubbard S.S."/>
            <person name="Banfield J.F."/>
        </authorList>
    </citation>
    <scope>NUCLEOTIDE SEQUENCE [LARGE SCALE GENOMIC DNA]</scope>
</reference>
<name>A0A1F7UZG0_9BACT</name>
<feature type="domain" description="Small ribosomal subunit protein uS7" evidence="8">
    <location>
        <begin position="2"/>
        <end position="147"/>
    </location>
</feature>
<organism evidence="9 10">
    <name type="scientific">Candidatus Uhrbacteria bacterium RIFCSPLOWO2_01_FULL_55_36</name>
    <dbReference type="NCBI Taxonomy" id="1802404"/>
    <lineage>
        <taxon>Bacteria</taxon>
        <taxon>Candidatus Uhriibacteriota</taxon>
    </lineage>
</organism>
<dbReference type="AlphaFoldDB" id="A0A1F7UZG0"/>
<dbReference type="Gene3D" id="1.10.455.10">
    <property type="entry name" value="Ribosomal protein S7 domain"/>
    <property type="match status" value="1"/>
</dbReference>
<dbReference type="InterPro" id="IPR005717">
    <property type="entry name" value="Ribosomal_uS7_bac/org-type"/>
</dbReference>
<dbReference type="PROSITE" id="PS00052">
    <property type="entry name" value="RIBOSOMAL_S7"/>
    <property type="match status" value="1"/>
</dbReference>
<evidence type="ECO:0000313" key="9">
    <source>
        <dbReference type="EMBL" id="OGL83641.1"/>
    </source>
</evidence>
<dbReference type="FunFam" id="1.10.455.10:FF:000001">
    <property type="entry name" value="30S ribosomal protein S7"/>
    <property type="match status" value="1"/>
</dbReference>
<dbReference type="Proteomes" id="UP000177704">
    <property type="component" value="Unassembled WGS sequence"/>
</dbReference>
<dbReference type="Pfam" id="PF00177">
    <property type="entry name" value="Ribosomal_S7"/>
    <property type="match status" value="1"/>
</dbReference>
<dbReference type="InterPro" id="IPR000235">
    <property type="entry name" value="Ribosomal_uS7"/>
</dbReference>
<evidence type="ECO:0000313" key="10">
    <source>
        <dbReference type="Proteomes" id="UP000177704"/>
    </source>
</evidence>
<comment type="subunit">
    <text evidence="6">Part of the 30S ribosomal subunit. Contacts proteins S9 and S11.</text>
</comment>
<protein>
    <recommendedName>
        <fullName evidence="6">Small ribosomal subunit protein uS7</fullName>
    </recommendedName>
</protein>
<dbReference type="NCBIfam" id="TIGR01029">
    <property type="entry name" value="rpsG_bact"/>
    <property type="match status" value="1"/>
</dbReference>
<comment type="similarity">
    <text evidence="1 6 7">Belongs to the universal ribosomal protein uS7 family.</text>
</comment>
<dbReference type="InterPro" id="IPR020606">
    <property type="entry name" value="Ribosomal_uS7_CS"/>
</dbReference>
<evidence type="ECO:0000259" key="8">
    <source>
        <dbReference type="Pfam" id="PF00177"/>
    </source>
</evidence>